<name>A0ABR2KUL1_9EUKA</name>
<dbReference type="PANTHER" id="PTHR24159:SF5">
    <property type="entry name" value="ANK_REP_REGION DOMAIN-CONTAINING PROTEIN"/>
    <property type="match status" value="1"/>
</dbReference>
<gene>
    <name evidence="1" type="ORF">M9Y10_023153</name>
</gene>
<evidence type="ECO:0000313" key="2">
    <source>
        <dbReference type="Proteomes" id="UP001470230"/>
    </source>
</evidence>
<organism evidence="1 2">
    <name type="scientific">Tritrichomonas musculus</name>
    <dbReference type="NCBI Taxonomy" id="1915356"/>
    <lineage>
        <taxon>Eukaryota</taxon>
        <taxon>Metamonada</taxon>
        <taxon>Parabasalia</taxon>
        <taxon>Tritrichomonadida</taxon>
        <taxon>Tritrichomonadidae</taxon>
        <taxon>Tritrichomonas</taxon>
    </lineage>
</organism>
<protein>
    <recommendedName>
        <fullName evidence="3">DUF3447 domain-containing protein</fullName>
    </recommendedName>
</protein>
<dbReference type="InterPro" id="IPR036770">
    <property type="entry name" value="Ankyrin_rpt-contain_sf"/>
</dbReference>
<accession>A0ABR2KUL1</accession>
<dbReference type="Proteomes" id="UP001470230">
    <property type="component" value="Unassembled WGS sequence"/>
</dbReference>
<comment type="caution">
    <text evidence="1">The sequence shown here is derived from an EMBL/GenBank/DDBJ whole genome shotgun (WGS) entry which is preliminary data.</text>
</comment>
<sequence length="387" mass="46561">MEQIDDQNTINQYVAKMQRLENELISFITQDNHSDEDYENLANFFDEQKIRDQHEFKAILHLIVNISNNYLRNADFFTNIEQILLIFQNEIDDFFSNDELFDIFRDNKRILLFLFEEKLLTPDMYIASIITSRQYKQAFYPHYFSPEFRSFFNISLCLYIDEKNHVFSNNTSFIQNDFETFEVKRLSGENDDFLCQIIQKDSLKEFISYANQKNLALSTKIEPSIFETNSFLMCRNPTLIEYAAFFGSMQIFEYLYSNKVELPPSIWEYAIHGQNKDIIHILERNKILPEDPSYKGCLIESLKCHYFEMTEFIKEKYFKDISDDDLDIYFHSLEFYNFKYLPVNFNDEFNLFYHLCKFDHYPIVELLLGHKKLKINAKHIQKFNAFE</sequence>
<keyword evidence="2" id="KW-1185">Reference proteome</keyword>
<evidence type="ECO:0000313" key="1">
    <source>
        <dbReference type="EMBL" id="KAK8894716.1"/>
    </source>
</evidence>
<evidence type="ECO:0008006" key="3">
    <source>
        <dbReference type="Google" id="ProtNLM"/>
    </source>
</evidence>
<proteinExistence type="predicted"/>
<reference evidence="1 2" key="1">
    <citation type="submission" date="2024-04" db="EMBL/GenBank/DDBJ databases">
        <title>Tritrichomonas musculus Genome.</title>
        <authorList>
            <person name="Alves-Ferreira E."/>
            <person name="Grigg M."/>
            <person name="Lorenzi H."/>
            <person name="Galac M."/>
        </authorList>
    </citation>
    <scope>NUCLEOTIDE SEQUENCE [LARGE SCALE GENOMIC DNA]</scope>
    <source>
        <strain evidence="1 2">EAF2021</strain>
    </source>
</reference>
<dbReference type="SUPFAM" id="SSF48403">
    <property type="entry name" value="Ankyrin repeat"/>
    <property type="match status" value="1"/>
</dbReference>
<dbReference type="EMBL" id="JAPFFF010000003">
    <property type="protein sequence ID" value="KAK8894716.1"/>
    <property type="molecule type" value="Genomic_DNA"/>
</dbReference>
<dbReference type="PANTHER" id="PTHR24159">
    <property type="match status" value="1"/>
</dbReference>